<dbReference type="Proteomes" id="UP000266841">
    <property type="component" value="Unassembled WGS sequence"/>
</dbReference>
<proteinExistence type="predicted"/>
<protein>
    <submittedName>
        <fullName evidence="1">Uncharacterized protein</fullName>
    </submittedName>
</protein>
<reference evidence="1 2" key="1">
    <citation type="journal article" date="2012" name="Genome Biol.">
        <title>Genome and low-iron response of an oceanic diatom adapted to chronic iron limitation.</title>
        <authorList>
            <person name="Lommer M."/>
            <person name="Specht M."/>
            <person name="Roy A.S."/>
            <person name="Kraemer L."/>
            <person name="Andreson R."/>
            <person name="Gutowska M.A."/>
            <person name="Wolf J."/>
            <person name="Bergner S.V."/>
            <person name="Schilhabel M.B."/>
            <person name="Klostermeier U.C."/>
            <person name="Beiko R.G."/>
            <person name="Rosenstiel P."/>
            <person name="Hippler M."/>
            <person name="Laroche J."/>
        </authorList>
    </citation>
    <scope>NUCLEOTIDE SEQUENCE [LARGE SCALE GENOMIC DNA]</scope>
    <source>
        <strain evidence="1 2">CCMP1005</strain>
    </source>
</reference>
<dbReference type="EMBL" id="AGNL01005019">
    <property type="protein sequence ID" value="EJK72967.1"/>
    <property type="molecule type" value="Genomic_DNA"/>
</dbReference>
<comment type="caution">
    <text evidence="1">The sequence shown here is derived from an EMBL/GenBank/DDBJ whole genome shotgun (WGS) entry which is preliminary data.</text>
</comment>
<dbReference type="AlphaFoldDB" id="K0TMT5"/>
<dbReference type="eggNOG" id="ENOG502S7W7">
    <property type="taxonomic scope" value="Eukaryota"/>
</dbReference>
<evidence type="ECO:0000313" key="1">
    <source>
        <dbReference type="EMBL" id="EJK72967.1"/>
    </source>
</evidence>
<gene>
    <name evidence="1" type="ORF">THAOC_05446</name>
</gene>
<accession>K0TMT5</accession>
<keyword evidence="2" id="KW-1185">Reference proteome</keyword>
<evidence type="ECO:0000313" key="2">
    <source>
        <dbReference type="Proteomes" id="UP000266841"/>
    </source>
</evidence>
<name>K0TMT5_THAOC</name>
<organism evidence="1 2">
    <name type="scientific">Thalassiosira oceanica</name>
    <name type="common">Marine diatom</name>
    <dbReference type="NCBI Taxonomy" id="159749"/>
    <lineage>
        <taxon>Eukaryota</taxon>
        <taxon>Sar</taxon>
        <taxon>Stramenopiles</taxon>
        <taxon>Ochrophyta</taxon>
        <taxon>Bacillariophyta</taxon>
        <taxon>Coscinodiscophyceae</taxon>
        <taxon>Thalassiosirophycidae</taxon>
        <taxon>Thalassiosirales</taxon>
        <taxon>Thalassiosiraceae</taxon>
        <taxon>Thalassiosira</taxon>
    </lineage>
</organism>
<sequence>MPTVSRSDCTQVDLVETIKIVYDSAASTFTGKLVEVDLTFNACRGIHNRNNDLYAYMAKLFYQGDLTPSQFREAGQIITNTNCDQATRMGLNNNGMSIGYDADAANWTKVAGRDDFFEGEPFGYKAFMDSFFVHSQTAPSEASIQAGTFPVGETPIMMRICYTCVATHRYIFYRRLTPMKDVSVYYNMTAKDNSPSISNRLTSARTRPIF</sequence>